<comment type="caution">
    <text evidence="1">The sequence shown here is derived from an EMBL/GenBank/DDBJ whole genome shotgun (WGS) entry which is preliminary data.</text>
</comment>
<proteinExistence type="predicted"/>
<name>A0AAV0AJ51_PHAPC</name>
<dbReference type="Proteomes" id="UP001153365">
    <property type="component" value="Unassembled WGS sequence"/>
</dbReference>
<evidence type="ECO:0000313" key="1">
    <source>
        <dbReference type="EMBL" id="CAH7667537.1"/>
    </source>
</evidence>
<organism evidence="1 2">
    <name type="scientific">Phakopsora pachyrhizi</name>
    <name type="common">Asian soybean rust disease fungus</name>
    <dbReference type="NCBI Taxonomy" id="170000"/>
    <lineage>
        <taxon>Eukaryota</taxon>
        <taxon>Fungi</taxon>
        <taxon>Dikarya</taxon>
        <taxon>Basidiomycota</taxon>
        <taxon>Pucciniomycotina</taxon>
        <taxon>Pucciniomycetes</taxon>
        <taxon>Pucciniales</taxon>
        <taxon>Phakopsoraceae</taxon>
        <taxon>Phakopsora</taxon>
    </lineage>
</organism>
<protein>
    <submittedName>
        <fullName evidence="1">Uncharacterized protein</fullName>
    </submittedName>
</protein>
<sequence length="242" mass="27903">MPIFWFAITNHPRRTLYYFSLHSMHTYLPIRSSYSGYPPFCMAFVNSNHKVVLHFKKINYFIPAPPIDGWWLRKSSSGNKNMWLQSLENRLWQAGRLNDQLFDLSTWVMAGRSAREAKMKKTYLQGGGPVDRQAGRVAGRDGREVTGRLSGWLAGTMAGWKAGWKVSQLVDRQVRWQVHREAGRQVVRPAREAKKRKKGNKTYLFNHREVWREFGRLAGRDGRQSSLARLKTVSTGDSADTC</sequence>
<evidence type="ECO:0000313" key="2">
    <source>
        <dbReference type="Proteomes" id="UP001153365"/>
    </source>
</evidence>
<dbReference type="EMBL" id="CALTRL010000333">
    <property type="protein sequence ID" value="CAH7667537.1"/>
    <property type="molecule type" value="Genomic_DNA"/>
</dbReference>
<keyword evidence="2" id="KW-1185">Reference proteome</keyword>
<reference evidence="1" key="1">
    <citation type="submission" date="2022-06" db="EMBL/GenBank/DDBJ databases">
        <authorList>
            <consortium name="SYNGENTA / RWTH Aachen University"/>
        </authorList>
    </citation>
    <scope>NUCLEOTIDE SEQUENCE</scope>
</reference>
<dbReference type="AlphaFoldDB" id="A0AAV0AJ51"/>
<accession>A0AAV0AJ51</accession>
<gene>
    <name evidence="1" type="ORF">PPACK8108_LOCUS1942</name>
</gene>